<keyword evidence="1" id="KW-0812">Transmembrane</keyword>
<dbReference type="HOGENOM" id="CLU_2184182_0_0_1"/>
<reference evidence="3" key="1">
    <citation type="journal article" date="2014" name="Proc. Natl. Acad. Sci. U.S.A.">
        <title>Extensive sampling of basidiomycete genomes demonstrates inadequacy of the white-rot/brown-rot paradigm for wood decay fungi.</title>
        <authorList>
            <person name="Riley R."/>
            <person name="Salamov A.A."/>
            <person name="Brown D.W."/>
            <person name="Nagy L.G."/>
            <person name="Floudas D."/>
            <person name="Held B.W."/>
            <person name="Levasseur A."/>
            <person name="Lombard V."/>
            <person name="Morin E."/>
            <person name="Otillar R."/>
            <person name="Lindquist E.A."/>
            <person name="Sun H."/>
            <person name="LaButti K.M."/>
            <person name="Schmutz J."/>
            <person name="Jabbour D."/>
            <person name="Luo H."/>
            <person name="Baker S.E."/>
            <person name="Pisabarro A.G."/>
            <person name="Walton J.D."/>
            <person name="Blanchette R.A."/>
            <person name="Henrissat B."/>
            <person name="Martin F."/>
            <person name="Cullen D."/>
            <person name="Hibbett D.S."/>
            <person name="Grigoriev I.V."/>
        </authorList>
    </citation>
    <scope>NUCLEOTIDE SEQUENCE [LARGE SCALE GENOMIC DNA]</scope>
    <source>
        <strain evidence="3">CBS 339.88</strain>
    </source>
</reference>
<protein>
    <submittedName>
        <fullName evidence="2">Uncharacterized protein</fullName>
    </submittedName>
</protein>
<evidence type="ECO:0000256" key="1">
    <source>
        <dbReference type="SAM" id="Phobius"/>
    </source>
</evidence>
<keyword evidence="1" id="KW-0472">Membrane</keyword>
<sequence>MFTVVSGVGSSIACASRAVVAERLVLTWRRLAVSFNQRLDVPVAQVLLSSPPTSILQFLVSLRPEPWYLTPEALIIFSATHHVALIVLFLHPTSSKTRHATYDVYGHHR</sequence>
<evidence type="ECO:0000313" key="3">
    <source>
        <dbReference type="Proteomes" id="UP000027222"/>
    </source>
</evidence>
<proteinExistence type="predicted"/>
<organism evidence="2 3">
    <name type="scientific">Galerina marginata (strain CBS 339.88)</name>
    <dbReference type="NCBI Taxonomy" id="685588"/>
    <lineage>
        <taxon>Eukaryota</taxon>
        <taxon>Fungi</taxon>
        <taxon>Dikarya</taxon>
        <taxon>Basidiomycota</taxon>
        <taxon>Agaricomycotina</taxon>
        <taxon>Agaricomycetes</taxon>
        <taxon>Agaricomycetidae</taxon>
        <taxon>Agaricales</taxon>
        <taxon>Agaricineae</taxon>
        <taxon>Strophariaceae</taxon>
        <taxon>Galerina</taxon>
    </lineage>
</organism>
<name>A0A067TMQ1_GALM3</name>
<feature type="transmembrane region" description="Helical" evidence="1">
    <location>
        <begin position="67"/>
        <end position="90"/>
    </location>
</feature>
<gene>
    <name evidence="2" type="ORF">GALMADRAFT_1124058</name>
</gene>
<accession>A0A067TMQ1</accession>
<dbReference type="Proteomes" id="UP000027222">
    <property type="component" value="Unassembled WGS sequence"/>
</dbReference>
<dbReference type="AlphaFoldDB" id="A0A067TMQ1"/>
<keyword evidence="1" id="KW-1133">Transmembrane helix</keyword>
<evidence type="ECO:0000313" key="2">
    <source>
        <dbReference type="EMBL" id="KDR81209.1"/>
    </source>
</evidence>
<keyword evidence="3" id="KW-1185">Reference proteome</keyword>
<dbReference type="EMBL" id="KL142371">
    <property type="protein sequence ID" value="KDR81209.1"/>
    <property type="molecule type" value="Genomic_DNA"/>
</dbReference>